<proteinExistence type="predicted"/>
<gene>
    <name evidence="1" type="ORF">JTE90_000751</name>
</gene>
<protein>
    <submittedName>
        <fullName evidence="1">Uncharacterized protein</fullName>
    </submittedName>
</protein>
<keyword evidence="2" id="KW-1185">Reference proteome</keyword>
<sequence>MASFGESSRLTSNSLQGKELAGRKKIPNIGFLVRDGPLSITDAKELSTSRKKLITVFSLSTSTQIDRANRLKF</sequence>
<reference evidence="1 2" key="1">
    <citation type="journal article" date="2022" name="Nat. Ecol. Evol.">
        <title>A masculinizing supergene underlies an exaggerated male reproductive morph in a spider.</title>
        <authorList>
            <person name="Hendrickx F."/>
            <person name="De Corte Z."/>
            <person name="Sonet G."/>
            <person name="Van Belleghem S.M."/>
            <person name="Kostlbacher S."/>
            <person name="Vangestel C."/>
        </authorList>
    </citation>
    <scope>NUCLEOTIDE SEQUENCE [LARGE SCALE GENOMIC DNA]</scope>
    <source>
        <strain evidence="1">W744_W776</strain>
    </source>
</reference>
<name>A0AAV6UNK7_9ARAC</name>
<evidence type="ECO:0000313" key="2">
    <source>
        <dbReference type="Proteomes" id="UP000827092"/>
    </source>
</evidence>
<dbReference type="Proteomes" id="UP000827092">
    <property type="component" value="Unassembled WGS sequence"/>
</dbReference>
<organism evidence="1 2">
    <name type="scientific">Oedothorax gibbosus</name>
    <dbReference type="NCBI Taxonomy" id="931172"/>
    <lineage>
        <taxon>Eukaryota</taxon>
        <taxon>Metazoa</taxon>
        <taxon>Ecdysozoa</taxon>
        <taxon>Arthropoda</taxon>
        <taxon>Chelicerata</taxon>
        <taxon>Arachnida</taxon>
        <taxon>Araneae</taxon>
        <taxon>Araneomorphae</taxon>
        <taxon>Entelegynae</taxon>
        <taxon>Araneoidea</taxon>
        <taxon>Linyphiidae</taxon>
        <taxon>Erigoninae</taxon>
        <taxon>Oedothorax</taxon>
    </lineage>
</organism>
<evidence type="ECO:0000313" key="1">
    <source>
        <dbReference type="EMBL" id="KAG8185770.1"/>
    </source>
</evidence>
<dbReference type="AlphaFoldDB" id="A0AAV6UNK7"/>
<comment type="caution">
    <text evidence="1">The sequence shown here is derived from an EMBL/GenBank/DDBJ whole genome shotgun (WGS) entry which is preliminary data.</text>
</comment>
<accession>A0AAV6UNK7</accession>
<dbReference type="EMBL" id="JAFNEN010000325">
    <property type="protein sequence ID" value="KAG8185770.1"/>
    <property type="molecule type" value="Genomic_DNA"/>
</dbReference>